<keyword evidence="2" id="KW-0479">Metal-binding</keyword>
<keyword evidence="8" id="KW-1185">Reference proteome</keyword>
<evidence type="ECO:0000259" key="5">
    <source>
        <dbReference type="Pfam" id="PF16212"/>
    </source>
</evidence>
<evidence type="ECO:0000256" key="4">
    <source>
        <dbReference type="SAM" id="Phobius"/>
    </source>
</evidence>
<keyword evidence="3" id="KW-0460">Magnesium</keyword>
<evidence type="ECO:0000313" key="8">
    <source>
        <dbReference type="Proteomes" id="UP000014760"/>
    </source>
</evidence>
<keyword evidence="4" id="KW-0472">Membrane</keyword>
<dbReference type="EMBL" id="KB294746">
    <property type="protein sequence ID" value="ELU14117.1"/>
    <property type="molecule type" value="Genomic_DNA"/>
</dbReference>
<name>R7V6N2_CAPTE</name>
<dbReference type="GO" id="GO:0046872">
    <property type="term" value="F:metal ion binding"/>
    <property type="evidence" value="ECO:0007669"/>
    <property type="project" value="UniProtKB-KW"/>
</dbReference>
<evidence type="ECO:0000256" key="3">
    <source>
        <dbReference type="ARBA" id="ARBA00022842"/>
    </source>
</evidence>
<reference evidence="6 8" key="2">
    <citation type="journal article" date="2013" name="Nature">
        <title>Insights into bilaterian evolution from three spiralian genomes.</title>
        <authorList>
            <person name="Simakov O."/>
            <person name="Marletaz F."/>
            <person name="Cho S.J."/>
            <person name="Edsinger-Gonzales E."/>
            <person name="Havlak P."/>
            <person name="Hellsten U."/>
            <person name="Kuo D.H."/>
            <person name="Larsson T."/>
            <person name="Lv J."/>
            <person name="Arendt D."/>
            <person name="Savage R."/>
            <person name="Osoegawa K."/>
            <person name="de Jong P."/>
            <person name="Grimwood J."/>
            <person name="Chapman J.A."/>
            <person name="Shapiro H."/>
            <person name="Aerts A."/>
            <person name="Otillar R.P."/>
            <person name="Terry A.Y."/>
            <person name="Boore J.L."/>
            <person name="Grigoriev I.V."/>
            <person name="Lindberg D.R."/>
            <person name="Seaver E.C."/>
            <person name="Weisblat D.A."/>
            <person name="Putnam N.H."/>
            <person name="Rokhsar D.S."/>
        </authorList>
    </citation>
    <scope>NUCLEOTIDE SEQUENCE</scope>
    <source>
        <strain evidence="6 8">I ESC-2004</strain>
    </source>
</reference>
<reference evidence="7" key="3">
    <citation type="submission" date="2015-06" db="UniProtKB">
        <authorList>
            <consortium name="EnsemblMetazoa"/>
        </authorList>
    </citation>
    <scope>IDENTIFICATION</scope>
</reference>
<dbReference type="GO" id="GO:0005783">
    <property type="term" value="C:endoplasmic reticulum"/>
    <property type="evidence" value="ECO:0007669"/>
    <property type="project" value="TreeGrafter"/>
</dbReference>
<dbReference type="HOGENOM" id="CLU_1215770_0_0_1"/>
<evidence type="ECO:0000313" key="6">
    <source>
        <dbReference type="EMBL" id="ELU14117.1"/>
    </source>
</evidence>
<protein>
    <recommendedName>
        <fullName evidence="5">P-type ATPase C-terminal domain-containing protein</fullName>
    </recommendedName>
</protein>
<feature type="domain" description="P-type ATPase C-terminal" evidence="5">
    <location>
        <begin position="17"/>
        <end position="119"/>
    </location>
</feature>
<evidence type="ECO:0000256" key="2">
    <source>
        <dbReference type="ARBA" id="ARBA00022723"/>
    </source>
</evidence>
<dbReference type="InterPro" id="IPR032630">
    <property type="entry name" value="P_typ_ATPase_c"/>
</dbReference>
<gene>
    <name evidence="6" type="ORF">CAPTEDRAFT_203467</name>
</gene>
<dbReference type="PANTHER" id="PTHR24092">
    <property type="entry name" value="PROBABLE PHOSPHOLIPID-TRANSPORTING ATPASE"/>
    <property type="match status" value="1"/>
</dbReference>
<proteinExistence type="predicted"/>
<dbReference type="Proteomes" id="UP000014760">
    <property type="component" value="Unassembled WGS sequence"/>
</dbReference>
<dbReference type="EnsemblMetazoa" id="CapteT203467">
    <property type="protein sequence ID" value="CapteP203467"/>
    <property type="gene ID" value="CapteG203467"/>
</dbReference>
<comment type="subcellular location">
    <subcellularLocation>
        <location evidence="1">Membrane</location>
        <topology evidence="1">Multi-pass membrane protein</topology>
    </subcellularLocation>
</comment>
<dbReference type="PANTHER" id="PTHR24092:SF175">
    <property type="entry name" value="PHOSPHOLIPID-TRANSPORTING ATPASE"/>
    <property type="match status" value="1"/>
</dbReference>
<dbReference type="GO" id="GO:0045332">
    <property type="term" value="P:phospholipid translocation"/>
    <property type="evidence" value="ECO:0007669"/>
    <property type="project" value="TreeGrafter"/>
</dbReference>
<keyword evidence="4" id="KW-0812">Transmembrane</keyword>
<feature type="transmembrane region" description="Helical" evidence="4">
    <location>
        <begin position="47"/>
        <end position="72"/>
    </location>
</feature>
<dbReference type="EMBL" id="AMQN01004939">
    <property type="status" value="NOT_ANNOTATED_CDS"/>
    <property type="molecule type" value="Genomic_DNA"/>
</dbReference>
<keyword evidence="4" id="KW-1133">Transmembrane helix</keyword>
<feature type="transmembrane region" description="Helical" evidence="4">
    <location>
        <begin position="22"/>
        <end position="40"/>
    </location>
</feature>
<dbReference type="GO" id="GO:0140326">
    <property type="term" value="F:ATPase-coupled intramembrane lipid transporter activity"/>
    <property type="evidence" value="ECO:0007669"/>
    <property type="project" value="TreeGrafter"/>
</dbReference>
<organism evidence="6">
    <name type="scientific">Capitella teleta</name>
    <name type="common">Polychaete worm</name>
    <dbReference type="NCBI Taxonomy" id="283909"/>
    <lineage>
        <taxon>Eukaryota</taxon>
        <taxon>Metazoa</taxon>
        <taxon>Spiralia</taxon>
        <taxon>Lophotrochozoa</taxon>
        <taxon>Annelida</taxon>
        <taxon>Polychaeta</taxon>
        <taxon>Sedentaria</taxon>
        <taxon>Scolecida</taxon>
        <taxon>Capitellidae</taxon>
        <taxon>Capitella</taxon>
    </lineage>
</organism>
<dbReference type="GO" id="GO:0005886">
    <property type="term" value="C:plasma membrane"/>
    <property type="evidence" value="ECO:0007669"/>
    <property type="project" value="TreeGrafter"/>
</dbReference>
<evidence type="ECO:0000256" key="1">
    <source>
        <dbReference type="ARBA" id="ARBA00004141"/>
    </source>
</evidence>
<dbReference type="AlphaFoldDB" id="R7V6N2"/>
<dbReference type="Pfam" id="PF16212">
    <property type="entry name" value="PhoLip_ATPase_C"/>
    <property type="match status" value="1"/>
</dbReference>
<feature type="transmembrane region" description="Helical" evidence="4">
    <location>
        <begin position="92"/>
        <end position="112"/>
    </location>
</feature>
<reference evidence="8" key="1">
    <citation type="submission" date="2012-12" db="EMBL/GenBank/DDBJ databases">
        <authorList>
            <person name="Hellsten U."/>
            <person name="Grimwood J."/>
            <person name="Chapman J.A."/>
            <person name="Shapiro H."/>
            <person name="Aerts A."/>
            <person name="Otillar R.P."/>
            <person name="Terry A.Y."/>
            <person name="Boore J.L."/>
            <person name="Simakov O."/>
            <person name="Marletaz F."/>
            <person name="Cho S.-J."/>
            <person name="Edsinger-Gonzales E."/>
            <person name="Havlak P."/>
            <person name="Kuo D.-H."/>
            <person name="Larsson T."/>
            <person name="Lv J."/>
            <person name="Arendt D."/>
            <person name="Savage R."/>
            <person name="Osoegawa K."/>
            <person name="de Jong P."/>
            <person name="Lindberg D.R."/>
            <person name="Seaver E.C."/>
            <person name="Weisblat D.A."/>
            <person name="Putnam N.H."/>
            <person name="Grigoriev I.V."/>
            <person name="Rokhsar D.S."/>
        </authorList>
    </citation>
    <scope>NUCLEOTIDE SEQUENCE</scope>
    <source>
        <strain evidence="8">I ESC-2004</strain>
    </source>
</reference>
<evidence type="ECO:0000313" key="7">
    <source>
        <dbReference type="EnsemblMetazoa" id="CapteP203467"/>
    </source>
</evidence>
<accession>R7V6N2</accession>
<sequence>MLGCQIRNFCCGIFLQIGVYDYGSIIMTACVFGVNAKLMLETYHWNAIVFFGFALTLVGYFVTGFFYSAFTWDFISYEFSYYHSFENVLNSVYIWFLIFVLTMIAIIPDIIIRGLRDNFSVLYAHVPSNKVNNANSNNKNSFLLDDQDDDCLSTVSSVHRKSGRFSSNGDETHSVTSSTMLVEKYTSNCYDNPAYNVYLEGPGYEGIALQEVKNSPSYANPLIQATYM</sequence>
<dbReference type="STRING" id="283909.R7V6N2"/>